<protein>
    <submittedName>
        <fullName evidence="1">Uncharacterized protein</fullName>
    </submittedName>
</protein>
<name>A0A0G3HEX6_9CORY</name>
<dbReference type="Proteomes" id="UP000035548">
    <property type="component" value="Chromosome"/>
</dbReference>
<dbReference type="KEGG" id="cut:CUTER_09665"/>
<gene>
    <name evidence="1" type="ORF">CUTER_09665</name>
</gene>
<dbReference type="EMBL" id="CP011546">
    <property type="protein sequence ID" value="AKK11901.1"/>
    <property type="molecule type" value="Genomic_DNA"/>
</dbReference>
<reference evidence="2" key="2">
    <citation type="submission" date="2015-05" db="EMBL/GenBank/DDBJ databases">
        <title>Complete genome sequence of Corynebacterium uterequi DSM 45634, isolated from the uterus of a maiden mare.</title>
        <authorList>
            <person name="Ruckert C."/>
            <person name="Albersmeier A."/>
            <person name="Winkler A."/>
            <person name="Tauch A."/>
        </authorList>
    </citation>
    <scope>NUCLEOTIDE SEQUENCE [LARGE SCALE GENOMIC DNA]</scope>
    <source>
        <strain evidence="2">DSM 45634</strain>
    </source>
</reference>
<organism evidence="1 2">
    <name type="scientific">Corynebacterium uterequi</name>
    <dbReference type="NCBI Taxonomy" id="1072256"/>
    <lineage>
        <taxon>Bacteria</taxon>
        <taxon>Bacillati</taxon>
        <taxon>Actinomycetota</taxon>
        <taxon>Actinomycetes</taxon>
        <taxon>Mycobacteriales</taxon>
        <taxon>Corynebacteriaceae</taxon>
        <taxon>Corynebacterium</taxon>
    </lineage>
</organism>
<dbReference type="AlphaFoldDB" id="A0A0G3HEX6"/>
<evidence type="ECO:0000313" key="2">
    <source>
        <dbReference type="Proteomes" id="UP000035548"/>
    </source>
</evidence>
<proteinExistence type="predicted"/>
<dbReference type="PATRIC" id="fig|1072256.5.peg.1904"/>
<accession>A0A0G3HEX6</accession>
<keyword evidence="2" id="KW-1185">Reference proteome</keyword>
<dbReference type="STRING" id="1072256.CUTER_09665"/>
<sequence length="222" mass="22899">MTGSSTPRTPAPQPRHFCYSAALGSSHFAARWSGCVGVADAVRLPARCVVGVPQGLADARQAVVWHPFGTEGWGGAAAWPVSLGCRKGRADAGLGVVWHPFGAVAPGCRRAGELGEASCGLSCVVGVPQGACRRWVGRGLAPLRYRGAGWGCDQACRKGAAGSCRRWVGRGLAPLRYRGAGWGCDQACRKGAARGLPASGWASTGTPLEPRGGVGLRPVLCR</sequence>
<reference evidence="1 2" key="1">
    <citation type="journal article" date="2015" name="Genome Announc.">
        <title>Virulence Factor Genes Detected in the Complete Genome Sequence of Corynebacterium uterequi DSM 45634, Isolated from the Uterus of a Maiden Mare.</title>
        <authorList>
            <person name="Ruckert C."/>
            <person name="Kriete M."/>
            <person name="Jaenicke S."/>
            <person name="Winkler A."/>
            <person name="Tauch A."/>
        </authorList>
    </citation>
    <scope>NUCLEOTIDE SEQUENCE [LARGE SCALE GENOMIC DNA]</scope>
    <source>
        <strain evidence="1 2">DSM 45634</strain>
    </source>
</reference>
<evidence type="ECO:0000313" key="1">
    <source>
        <dbReference type="EMBL" id="AKK11901.1"/>
    </source>
</evidence>